<keyword evidence="6" id="KW-1185">Reference proteome</keyword>
<dbReference type="EMBL" id="LAVV01002643">
    <property type="protein sequence ID" value="KNZ62679.1"/>
    <property type="molecule type" value="Genomic_DNA"/>
</dbReference>
<gene>
    <name evidence="5" type="ORF">VP01_1237g6</name>
</gene>
<dbReference type="InterPro" id="IPR037505">
    <property type="entry name" value="pH-resp_palC"/>
</dbReference>
<dbReference type="PANTHER" id="PTHR40463:SF1">
    <property type="entry name" value="PH-RESPONSE REGULATOR PROTEIN PALC"/>
    <property type="match status" value="1"/>
</dbReference>
<organism evidence="5 6">
    <name type="scientific">Puccinia sorghi</name>
    <dbReference type="NCBI Taxonomy" id="27349"/>
    <lineage>
        <taxon>Eukaryota</taxon>
        <taxon>Fungi</taxon>
        <taxon>Dikarya</taxon>
        <taxon>Basidiomycota</taxon>
        <taxon>Pucciniomycotina</taxon>
        <taxon>Pucciniomycetes</taxon>
        <taxon>Pucciniales</taxon>
        <taxon>Pucciniaceae</taxon>
        <taxon>Puccinia</taxon>
    </lineage>
</organism>
<dbReference type="VEuPathDB" id="FungiDB:VP01_1237g6"/>
<dbReference type="GO" id="GO:0005886">
    <property type="term" value="C:plasma membrane"/>
    <property type="evidence" value="ECO:0007669"/>
    <property type="project" value="TreeGrafter"/>
</dbReference>
<comment type="caution">
    <text evidence="5">The sequence shown here is derived from an EMBL/GenBank/DDBJ whole genome shotgun (WGS) entry which is preliminary data.</text>
</comment>
<evidence type="ECO:0000259" key="4">
    <source>
        <dbReference type="PROSITE" id="PS51180"/>
    </source>
</evidence>
<dbReference type="STRING" id="27349.A0A0L6VPP0"/>
<proteinExistence type="inferred from homology"/>
<reference evidence="5 6" key="1">
    <citation type="submission" date="2015-08" db="EMBL/GenBank/DDBJ databases">
        <title>Next Generation Sequencing and Analysis of the Genome of Puccinia sorghi L Schw, the Causal Agent of Maize Common Rust.</title>
        <authorList>
            <person name="Rochi L."/>
            <person name="Burguener G."/>
            <person name="Darino M."/>
            <person name="Turjanski A."/>
            <person name="Kreff E."/>
            <person name="Dieguez M.J."/>
            <person name="Sacco F."/>
        </authorList>
    </citation>
    <scope>NUCLEOTIDE SEQUENCE [LARGE SCALE GENOMIC DNA]</scope>
    <source>
        <strain evidence="5 6">RO10H11247</strain>
    </source>
</reference>
<dbReference type="Pfam" id="PF03097">
    <property type="entry name" value="BRO1"/>
    <property type="match status" value="1"/>
</dbReference>
<feature type="region of interest" description="Disordered" evidence="3">
    <location>
        <begin position="440"/>
        <end position="472"/>
    </location>
</feature>
<dbReference type="Proteomes" id="UP000037035">
    <property type="component" value="Unassembled WGS sequence"/>
</dbReference>
<dbReference type="AlphaFoldDB" id="A0A0L6VPP0"/>
<dbReference type="InterPro" id="IPR004328">
    <property type="entry name" value="BRO1_dom"/>
</dbReference>
<accession>A0A0L6VPP0</accession>
<dbReference type="SMART" id="SM01041">
    <property type="entry name" value="BRO1"/>
    <property type="match status" value="1"/>
</dbReference>
<evidence type="ECO:0000313" key="5">
    <source>
        <dbReference type="EMBL" id="KNZ62679.1"/>
    </source>
</evidence>
<comment type="similarity">
    <text evidence="1">Belongs to the palC family.</text>
</comment>
<dbReference type="OrthoDB" id="10266451at2759"/>
<dbReference type="GO" id="GO:0071467">
    <property type="term" value="P:cellular response to pH"/>
    <property type="evidence" value="ECO:0007669"/>
    <property type="project" value="InterPro"/>
</dbReference>
<dbReference type="Gene3D" id="1.25.40.280">
    <property type="entry name" value="alix/aip1 like domains"/>
    <property type="match status" value="1"/>
</dbReference>
<evidence type="ECO:0000256" key="1">
    <source>
        <dbReference type="ARBA" id="ARBA00010997"/>
    </source>
</evidence>
<dbReference type="InterPro" id="IPR038499">
    <property type="entry name" value="BRO1_sf"/>
</dbReference>
<dbReference type="PROSITE" id="PS51180">
    <property type="entry name" value="BRO1"/>
    <property type="match status" value="1"/>
</dbReference>
<evidence type="ECO:0000256" key="2">
    <source>
        <dbReference type="ARBA" id="ARBA00022193"/>
    </source>
</evidence>
<evidence type="ECO:0000256" key="3">
    <source>
        <dbReference type="SAM" id="MobiDB-lite"/>
    </source>
</evidence>
<feature type="domain" description="BRO1" evidence="4">
    <location>
        <begin position="1"/>
        <end position="472"/>
    </location>
</feature>
<dbReference type="PANTHER" id="PTHR40463">
    <property type="entry name" value="PH-RESPONSE REGULATOR PROTEIN PALC"/>
    <property type="match status" value="1"/>
</dbReference>
<name>A0A0L6VPP0_9BASI</name>
<sequence length="472" mass="51961">MPFLFELSTPTTINFEPLLTDPSGSRIGQLAAANATRGAMRTTIKECKQNSGDRDWFKAVRTIEDYLPHLLGLMDAVEKDILLMPSDIVFSWRPTLSSRRVRSSPRISSPSFYYELAFVLLNLGFALSNTSNSLVNSMGSYEHGTEAERRAGDGKLNSAAETLCRASGIFEFLSKEIIPKWEKYHPSGIVDLRSARPPELSREAANGLAQQTLADAERLAIRRLLSRSAMDRHSNPGAGLPKSHPSPALLAKLELNVHHLYSSAKDAFKLASGVGEISSSLRSYVSEGRQLALGRGYKWLALEAGEQASQNGEAISWLNLSREALKAVCSGPVLAVRNGSLKNDWARKKAKIEQELEEIQKFLKAYEQLNRTVCVFTFIRFFASRSTCHLSDAEAWNDVLKSKVTFEPIPAGATLLARVPGGRAALSMKPYTMPPPLQKDFGAYTPSGVTEWADSDDEDAPSSTREPDQAYC</sequence>
<evidence type="ECO:0000313" key="6">
    <source>
        <dbReference type="Proteomes" id="UP000037035"/>
    </source>
</evidence>
<protein>
    <recommendedName>
        <fullName evidence="2">pH-response regulator protein palC</fullName>
    </recommendedName>
</protein>